<dbReference type="RefSeq" id="WP_158739970.1">
    <property type="nucleotide sequence ID" value="NZ_JAFBEP010000007.1"/>
</dbReference>
<proteinExistence type="predicted"/>
<gene>
    <name evidence="2" type="ORF">GND95_06105</name>
</gene>
<reference evidence="2 3" key="1">
    <citation type="submission" date="2019-12" db="EMBL/GenBank/DDBJ databases">
        <title>Defluviitalea raffinosedens, isolated from a biogas fermenter, genome sequencing and characterization.</title>
        <authorList>
            <person name="Rettenmaier R."/>
            <person name="Schneider M."/>
            <person name="Neuhaus K."/>
            <person name="Liebl W."/>
            <person name="Zverlov V."/>
        </authorList>
    </citation>
    <scope>NUCLEOTIDE SEQUENCE [LARGE SCALE GENOMIC DNA]</scope>
    <source>
        <strain evidence="2 3">249c-K6</strain>
    </source>
</reference>
<dbReference type="CDD" id="cd00562">
    <property type="entry name" value="NifX_NifB"/>
    <property type="match status" value="1"/>
</dbReference>
<sequence length="111" mass="12228">MGYRIGFASIDGAVIDQHFGSARYWQIYDVDSEARFVETRKTVAKCQGHCEGGFDHLLDVLKDCDAIFVLKIGEVAAAVMLSKGKRVFEAEGEVEDILAEIMNGLLIQETG</sequence>
<organism evidence="2 3">
    <name type="scientific">Defluviitalea raffinosedens</name>
    <dbReference type="NCBI Taxonomy" id="1450156"/>
    <lineage>
        <taxon>Bacteria</taxon>
        <taxon>Bacillati</taxon>
        <taxon>Bacillota</taxon>
        <taxon>Clostridia</taxon>
        <taxon>Lachnospirales</taxon>
        <taxon>Defluviitaleaceae</taxon>
        <taxon>Defluviitalea</taxon>
    </lineage>
</organism>
<dbReference type="AlphaFoldDB" id="A0A7C8HEW9"/>
<dbReference type="PANTHER" id="PTHR33937">
    <property type="entry name" value="IRON-MOLYBDENUM PROTEIN-RELATED-RELATED"/>
    <property type="match status" value="1"/>
</dbReference>
<evidence type="ECO:0000259" key="1">
    <source>
        <dbReference type="Pfam" id="PF02579"/>
    </source>
</evidence>
<accession>A0A7C8HEW9</accession>
<dbReference type="InterPro" id="IPR036105">
    <property type="entry name" value="DiNase_FeMo-co_biosyn_sf"/>
</dbReference>
<name>A0A7C8HEW9_9FIRM</name>
<evidence type="ECO:0000313" key="2">
    <source>
        <dbReference type="EMBL" id="KAE9634883.1"/>
    </source>
</evidence>
<dbReference type="Proteomes" id="UP000483018">
    <property type="component" value="Unassembled WGS sequence"/>
</dbReference>
<comment type="caution">
    <text evidence="2">The sequence shown here is derived from an EMBL/GenBank/DDBJ whole genome shotgun (WGS) entry which is preliminary data.</text>
</comment>
<dbReference type="InterPro" id="IPR003731">
    <property type="entry name" value="Di-Nase_FeMo-co_biosynth"/>
</dbReference>
<dbReference type="Gene3D" id="3.30.420.130">
    <property type="entry name" value="Dinitrogenase iron-molybdenum cofactor biosynthesis domain"/>
    <property type="match status" value="1"/>
</dbReference>
<feature type="domain" description="Dinitrogenase iron-molybdenum cofactor biosynthesis" evidence="1">
    <location>
        <begin position="11"/>
        <end position="101"/>
    </location>
</feature>
<dbReference type="OrthoDB" id="280278at2"/>
<evidence type="ECO:0000313" key="3">
    <source>
        <dbReference type="Proteomes" id="UP000483018"/>
    </source>
</evidence>
<dbReference type="PANTHER" id="PTHR33937:SF2">
    <property type="entry name" value="DINITROGENASE IRON-MOLYBDENUM COFACTOR BIOSYNTHESIS DOMAIN-CONTAINING PROTEIN"/>
    <property type="match status" value="1"/>
</dbReference>
<dbReference type="InterPro" id="IPR051840">
    <property type="entry name" value="NifX/NifY_domain"/>
</dbReference>
<dbReference type="EMBL" id="WSLF01000004">
    <property type="protein sequence ID" value="KAE9634883.1"/>
    <property type="molecule type" value="Genomic_DNA"/>
</dbReference>
<dbReference type="SUPFAM" id="SSF53146">
    <property type="entry name" value="Nitrogenase accessory factor-like"/>
    <property type="match status" value="1"/>
</dbReference>
<protein>
    <submittedName>
        <fullName evidence="2">Diguanylate cyclase</fullName>
    </submittedName>
</protein>
<dbReference type="Pfam" id="PF02579">
    <property type="entry name" value="Nitro_FeMo-Co"/>
    <property type="match status" value="1"/>
</dbReference>
<keyword evidence="3" id="KW-1185">Reference proteome</keyword>